<dbReference type="InterPro" id="IPR036291">
    <property type="entry name" value="NAD(P)-bd_dom_sf"/>
</dbReference>
<protein>
    <submittedName>
        <fullName evidence="3">NAD(P)-dependent oxidoreductase</fullName>
    </submittedName>
</protein>
<reference evidence="3 4" key="1">
    <citation type="submission" date="2018-12" db="EMBL/GenBank/DDBJ databases">
        <authorList>
            <person name="Toschakov S.V."/>
        </authorList>
    </citation>
    <scope>NUCLEOTIDE SEQUENCE [LARGE SCALE GENOMIC DNA]</scope>
    <source>
        <strain evidence="3 4">GM2012</strain>
    </source>
</reference>
<organism evidence="3 4">
    <name type="scientific">Tautonia sociabilis</name>
    <dbReference type="NCBI Taxonomy" id="2080755"/>
    <lineage>
        <taxon>Bacteria</taxon>
        <taxon>Pseudomonadati</taxon>
        <taxon>Planctomycetota</taxon>
        <taxon>Planctomycetia</taxon>
        <taxon>Isosphaerales</taxon>
        <taxon>Isosphaeraceae</taxon>
        <taxon>Tautonia</taxon>
    </lineage>
</organism>
<dbReference type="CDD" id="cd08946">
    <property type="entry name" value="SDR_e"/>
    <property type="match status" value="1"/>
</dbReference>
<dbReference type="EMBL" id="RYZH01000007">
    <property type="protein sequence ID" value="RUL88844.1"/>
    <property type="molecule type" value="Genomic_DNA"/>
</dbReference>
<evidence type="ECO:0000313" key="4">
    <source>
        <dbReference type="Proteomes" id="UP000280296"/>
    </source>
</evidence>
<dbReference type="Proteomes" id="UP000280296">
    <property type="component" value="Unassembled WGS sequence"/>
</dbReference>
<accession>A0A432MN18</accession>
<dbReference type="Gene3D" id="3.40.50.720">
    <property type="entry name" value="NAD(P)-binding Rossmann-like Domain"/>
    <property type="match status" value="1"/>
</dbReference>
<keyword evidence="4" id="KW-1185">Reference proteome</keyword>
<sequence length="318" mass="33827">MTGGFGCIGSWAAMQLIEAGHEVAILDLKRDTHRLDLLLEPGQIDRIGFIAGDVTEPSVVKTAAERFGATELLHLAALQVPLCRADPIKGAMVNVVGTLAVFEAARALKGQVNRVVFASSAAVHGPAEPGGAPLGDEVRLAPMTHYGAFKVCNELNAKVYWLDHGITSIALRPWTVYGVGRDFGMTSEPTKAIKAVAAGRDYAISYGGLQDLQYVGDVAATFVRALDAPFEGADAFNVRGDVVSIEAFVSALEAVVPEAIGRVSHGSNQLPIAPSLDDARLQERLGPLPRTSLEQGIGETYRRFAALREQGRLDLSDL</sequence>
<dbReference type="PANTHER" id="PTHR43000">
    <property type="entry name" value="DTDP-D-GLUCOSE 4,6-DEHYDRATASE-RELATED"/>
    <property type="match status" value="1"/>
</dbReference>
<name>A0A432MN18_9BACT</name>
<evidence type="ECO:0000313" key="3">
    <source>
        <dbReference type="EMBL" id="RUL88844.1"/>
    </source>
</evidence>
<dbReference type="Pfam" id="PF01370">
    <property type="entry name" value="Epimerase"/>
    <property type="match status" value="1"/>
</dbReference>
<gene>
    <name evidence="3" type="ORF">TsocGM_05315</name>
</gene>
<proteinExistence type="inferred from homology"/>
<dbReference type="AlphaFoldDB" id="A0A432MN18"/>
<comment type="similarity">
    <text evidence="1">Belongs to the NAD(P)-dependent epimerase/dehydratase family.</text>
</comment>
<dbReference type="SUPFAM" id="SSF51735">
    <property type="entry name" value="NAD(P)-binding Rossmann-fold domains"/>
    <property type="match status" value="1"/>
</dbReference>
<feature type="domain" description="NAD-dependent epimerase/dehydratase" evidence="2">
    <location>
        <begin position="1"/>
        <end position="238"/>
    </location>
</feature>
<dbReference type="InterPro" id="IPR001509">
    <property type="entry name" value="Epimerase_deHydtase"/>
</dbReference>
<dbReference type="OrthoDB" id="9801056at2"/>
<comment type="caution">
    <text evidence="3">The sequence shown here is derived from an EMBL/GenBank/DDBJ whole genome shotgun (WGS) entry which is preliminary data.</text>
</comment>
<evidence type="ECO:0000259" key="2">
    <source>
        <dbReference type="Pfam" id="PF01370"/>
    </source>
</evidence>
<evidence type="ECO:0000256" key="1">
    <source>
        <dbReference type="ARBA" id="ARBA00007637"/>
    </source>
</evidence>
<reference evidence="3 4" key="2">
    <citation type="submission" date="2019-01" db="EMBL/GenBank/DDBJ databases">
        <title>Tautonia sociabilis, a novel thermotolerant planctomycete of Isosphaeraceae family, isolated from a 4000 m deep subterranean habitat.</title>
        <authorList>
            <person name="Kovaleva O.L."/>
            <person name="Elcheninov A.G."/>
            <person name="Van Heerden E."/>
            <person name="Toshchakov S.V."/>
            <person name="Novikov A."/>
            <person name="Bonch-Osmolovskaya E.A."/>
            <person name="Kublanov I.V."/>
        </authorList>
    </citation>
    <scope>NUCLEOTIDE SEQUENCE [LARGE SCALE GENOMIC DNA]</scope>
    <source>
        <strain evidence="3 4">GM2012</strain>
    </source>
</reference>